<feature type="transmembrane region" description="Helical" evidence="2">
    <location>
        <begin position="165"/>
        <end position="189"/>
    </location>
</feature>
<evidence type="ECO:0000313" key="3">
    <source>
        <dbReference type="EMBL" id="SFV58953.1"/>
    </source>
</evidence>
<organism evidence="3">
    <name type="scientific">hydrothermal vent metagenome</name>
    <dbReference type="NCBI Taxonomy" id="652676"/>
    <lineage>
        <taxon>unclassified sequences</taxon>
        <taxon>metagenomes</taxon>
        <taxon>ecological metagenomes</taxon>
    </lineage>
</organism>
<dbReference type="GO" id="GO:0005886">
    <property type="term" value="C:plasma membrane"/>
    <property type="evidence" value="ECO:0007669"/>
    <property type="project" value="TreeGrafter"/>
</dbReference>
<dbReference type="Pfam" id="PF05656">
    <property type="entry name" value="DUF805"/>
    <property type="match status" value="1"/>
</dbReference>
<keyword evidence="1" id="KW-0175">Coiled coil</keyword>
<dbReference type="AlphaFoldDB" id="A0A1W1BZN2"/>
<keyword evidence="2" id="KW-0812">Transmembrane</keyword>
<keyword evidence="2" id="KW-0472">Membrane</keyword>
<sequence length="452" mass="51408">MNIFYDYYVDIFRNKYIAFSGRASRKEFWYFMLFNFMITVIFFVIDVFLGTVYVISEAPNHEFSIGLGFVYTWATFIPSLALSFRRLHDIGRKAWWLFIPLVPILGFFILLYFYLKAGEKGNNTYGASPWKVIEELEDNVEVSSSSNSFGHESDKNTKLKKIAKFVGITLLVIFVIAGGILFFMGGAIFSMGQAVVESANNVKIENKIENKEGVISITLPLKESYILEYDNLKLCTPKANSEETMFQRIDAGEFTSNNICQNGICTVSIALEDIKKYPPFIFAYVEEGSLCQKKRISTKTKPIVSEYEGLIEMTAELLEMLGVKGNAYRVSASKTRNTNMWQVMGTKKVTFSYPKRIYSDSLMIDGVVKAKLIYQDTKNMRTVVMPPISSESIEKKVPKVLEKPSVDPLKGLTLSEQKKVLEDELKHLQAEEAQTLKDERDALMKELESLKG</sequence>
<dbReference type="PANTHER" id="PTHR34980:SF2">
    <property type="entry name" value="INNER MEMBRANE PROTEIN YHAH-RELATED"/>
    <property type="match status" value="1"/>
</dbReference>
<accession>A0A1W1BZN2</accession>
<feature type="transmembrane region" description="Helical" evidence="2">
    <location>
        <begin position="63"/>
        <end position="82"/>
    </location>
</feature>
<feature type="transmembrane region" description="Helical" evidence="2">
    <location>
        <begin position="28"/>
        <end position="56"/>
    </location>
</feature>
<feature type="transmembrane region" description="Helical" evidence="2">
    <location>
        <begin position="94"/>
        <end position="115"/>
    </location>
</feature>
<evidence type="ECO:0000256" key="1">
    <source>
        <dbReference type="SAM" id="Coils"/>
    </source>
</evidence>
<evidence type="ECO:0000256" key="2">
    <source>
        <dbReference type="SAM" id="Phobius"/>
    </source>
</evidence>
<reference evidence="3" key="1">
    <citation type="submission" date="2016-10" db="EMBL/GenBank/DDBJ databases">
        <authorList>
            <person name="de Groot N.N."/>
        </authorList>
    </citation>
    <scope>NUCLEOTIDE SEQUENCE</scope>
</reference>
<keyword evidence="2" id="KW-1133">Transmembrane helix</keyword>
<dbReference type="EMBL" id="FPHM01000055">
    <property type="protein sequence ID" value="SFV58953.1"/>
    <property type="molecule type" value="Genomic_DNA"/>
</dbReference>
<name>A0A1W1BZN2_9ZZZZ</name>
<feature type="coiled-coil region" evidence="1">
    <location>
        <begin position="411"/>
        <end position="446"/>
    </location>
</feature>
<proteinExistence type="predicted"/>
<dbReference type="PANTHER" id="PTHR34980">
    <property type="entry name" value="INNER MEMBRANE PROTEIN-RELATED-RELATED"/>
    <property type="match status" value="1"/>
</dbReference>
<gene>
    <name evidence="3" type="ORF">MNB_SV-13-141</name>
</gene>
<protein>
    <submittedName>
        <fullName evidence="3">Integral membrane protein</fullName>
    </submittedName>
</protein>
<dbReference type="InterPro" id="IPR008523">
    <property type="entry name" value="DUF805"/>
</dbReference>